<dbReference type="KEGG" id="cmg:NC81_01120"/>
<keyword evidence="3 7" id="KW-0694">RNA-binding</keyword>
<dbReference type="RefSeq" id="WP_010229859.1">
    <property type="nucleotide sequence ID" value="NZ_CP007217.1"/>
</dbReference>
<dbReference type="SMR" id="A0A070A196"/>
<name>A0A070A196_CHLMR</name>
<dbReference type="SUPFAM" id="SSF74731">
    <property type="entry name" value="Ribosomal protein L20"/>
    <property type="match status" value="1"/>
</dbReference>
<evidence type="ECO:0000256" key="4">
    <source>
        <dbReference type="ARBA" id="ARBA00022980"/>
    </source>
</evidence>
<dbReference type="FunFam" id="1.10.1900.20:FF:000001">
    <property type="entry name" value="50S ribosomal protein L20"/>
    <property type="match status" value="1"/>
</dbReference>
<evidence type="ECO:0000313" key="10">
    <source>
        <dbReference type="Proteomes" id="UP000260363"/>
    </source>
</evidence>
<proteinExistence type="inferred from homology"/>
<dbReference type="InterPro" id="IPR005813">
    <property type="entry name" value="Ribosomal_bL20"/>
</dbReference>
<dbReference type="GO" id="GO:0019843">
    <property type="term" value="F:rRNA binding"/>
    <property type="evidence" value="ECO:0007669"/>
    <property type="project" value="UniProtKB-UniRule"/>
</dbReference>
<evidence type="ECO:0000256" key="7">
    <source>
        <dbReference type="HAMAP-Rule" id="MF_00382"/>
    </source>
</evidence>
<organism evidence="9 10">
    <name type="scientific">Chlamydia muridarum</name>
    <dbReference type="NCBI Taxonomy" id="83560"/>
    <lineage>
        <taxon>Bacteria</taxon>
        <taxon>Pseudomonadati</taxon>
        <taxon>Chlamydiota</taxon>
        <taxon>Chlamydiia</taxon>
        <taxon>Chlamydiales</taxon>
        <taxon>Chlamydiaceae</taxon>
        <taxon>Chlamydia/Chlamydophila group</taxon>
        <taxon>Chlamydia</taxon>
    </lineage>
</organism>
<dbReference type="STRING" id="83560.NC80_01105"/>
<dbReference type="KEGG" id="cmm:NC80_01105"/>
<evidence type="ECO:0000256" key="8">
    <source>
        <dbReference type="RuleBase" id="RU000560"/>
    </source>
</evidence>
<dbReference type="GO" id="GO:0000027">
    <property type="term" value="P:ribosomal large subunit assembly"/>
    <property type="evidence" value="ECO:0007669"/>
    <property type="project" value="UniProtKB-UniRule"/>
</dbReference>
<dbReference type="GO" id="GO:0003735">
    <property type="term" value="F:structural constituent of ribosome"/>
    <property type="evidence" value="ECO:0007669"/>
    <property type="project" value="InterPro"/>
</dbReference>
<dbReference type="NCBIfam" id="TIGR01032">
    <property type="entry name" value="rplT_bact"/>
    <property type="match status" value="1"/>
</dbReference>
<dbReference type="HAMAP" id="MF_00382">
    <property type="entry name" value="Ribosomal_bL20"/>
    <property type="match status" value="1"/>
</dbReference>
<evidence type="ECO:0000256" key="1">
    <source>
        <dbReference type="ARBA" id="ARBA00007698"/>
    </source>
</evidence>
<dbReference type="Proteomes" id="UP000260363">
    <property type="component" value="Chromosome"/>
</dbReference>
<protein>
    <recommendedName>
        <fullName evidence="6 7">Large ribosomal subunit protein bL20</fullName>
    </recommendedName>
</protein>
<dbReference type="GO" id="GO:1990904">
    <property type="term" value="C:ribonucleoprotein complex"/>
    <property type="evidence" value="ECO:0007669"/>
    <property type="project" value="UniProtKB-KW"/>
</dbReference>
<dbReference type="KEGG" id="cmx:DNC_01120"/>
<dbReference type="InterPro" id="IPR035566">
    <property type="entry name" value="Ribosomal_protein_bL20_C"/>
</dbReference>
<evidence type="ECO:0000313" key="9">
    <source>
        <dbReference type="EMBL" id="AJR10313.1"/>
    </source>
</evidence>
<dbReference type="PRINTS" id="PR00062">
    <property type="entry name" value="RIBOSOMALL20"/>
</dbReference>
<dbReference type="AlphaFoldDB" id="A0A070A196"/>
<dbReference type="GO" id="GO:0006412">
    <property type="term" value="P:translation"/>
    <property type="evidence" value="ECO:0007669"/>
    <property type="project" value="InterPro"/>
</dbReference>
<dbReference type="PATRIC" id="fig|243161.6.peg.243"/>
<gene>
    <name evidence="7" type="primary">rplT</name>
    <name evidence="9" type="ORF">BD36_01205</name>
</gene>
<dbReference type="Gene3D" id="1.10.1900.20">
    <property type="entry name" value="Ribosomal protein L20"/>
    <property type="match status" value="1"/>
</dbReference>
<evidence type="ECO:0000256" key="2">
    <source>
        <dbReference type="ARBA" id="ARBA00022730"/>
    </source>
</evidence>
<dbReference type="InterPro" id="IPR049946">
    <property type="entry name" value="RIBOSOMAL_L20_CS"/>
</dbReference>
<dbReference type="PROSITE" id="PS00937">
    <property type="entry name" value="RIBOSOMAL_L20"/>
    <property type="match status" value="1"/>
</dbReference>
<comment type="function">
    <text evidence="7 8">Binds directly to 23S ribosomal RNA and is necessary for the in vitro assembly process of the 50S ribosomal subunit. It is not involved in the protein synthesizing functions of that subunit.</text>
</comment>
<dbReference type="Gene3D" id="6.10.160.10">
    <property type="match status" value="1"/>
</dbReference>
<dbReference type="CDD" id="cd07026">
    <property type="entry name" value="Ribosomal_L20"/>
    <property type="match status" value="1"/>
</dbReference>
<accession>A0A070A196</accession>
<evidence type="ECO:0000256" key="3">
    <source>
        <dbReference type="ARBA" id="ARBA00022884"/>
    </source>
</evidence>
<reference evidence="9 10" key="1">
    <citation type="submission" date="2014-02" db="EMBL/GenBank/DDBJ databases">
        <authorList>
            <person name="Chen C."/>
            <person name="Conrad T.A."/>
            <person name="Zhou Z."/>
            <person name="Lai Z."/>
            <person name="Zhong G."/>
        </authorList>
    </citation>
    <scope>NUCLEOTIDE SEQUENCE [LARGE SCALE GENOMIC DNA]</scope>
    <source>
        <strain evidence="9 10">Nigg3-28</strain>
    </source>
</reference>
<keyword evidence="5 7" id="KW-0687">Ribonucleoprotein</keyword>
<dbReference type="GeneID" id="1246391"/>
<dbReference type="GO" id="GO:0005840">
    <property type="term" value="C:ribosome"/>
    <property type="evidence" value="ECO:0007669"/>
    <property type="project" value="UniProtKB-KW"/>
</dbReference>
<dbReference type="OMA" id="GRRKNVW"/>
<keyword evidence="4 7" id="KW-0689">Ribosomal protein</keyword>
<comment type="similarity">
    <text evidence="1 7 8">Belongs to the bacterial ribosomal protein bL20 family.</text>
</comment>
<keyword evidence="2 7" id="KW-0699">rRNA-binding</keyword>
<evidence type="ECO:0000256" key="5">
    <source>
        <dbReference type="ARBA" id="ARBA00023274"/>
    </source>
</evidence>
<dbReference type="PANTHER" id="PTHR10986">
    <property type="entry name" value="39S RIBOSOMAL PROTEIN L20"/>
    <property type="match status" value="1"/>
</dbReference>
<dbReference type="Pfam" id="PF00453">
    <property type="entry name" value="Ribosomal_L20"/>
    <property type="match status" value="1"/>
</dbReference>
<dbReference type="EMBL" id="CP007217">
    <property type="protein sequence ID" value="AJR10313.1"/>
    <property type="molecule type" value="Genomic_DNA"/>
</dbReference>
<sequence>MVRATGSVASRARRKRILKQAKGFWGDRKGHFRQSRSSVMRAMAFNYMHRKDRKGDFRSLWISRLNVASRIHGLSYSRLINGLKQAGINLNRKMLSEMAIHDPQGFALVAAQAKLALEASIQG</sequence>
<evidence type="ECO:0000256" key="6">
    <source>
        <dbReference type="ARBA" id="ARBA00035172"/>
    </source>
</evidence>